<accession>A0A143PUB5</accession>
<protein>
    <submittedName>
        <fullName evidence="1">Uncharacterized protein</fullName>
    </submittedName>
</protein>
<dbReference type="STRING" id="1855912.LuPra_05445"/>
<reference evidence="2" key="2">
    <citation type="submission" date="2016-04" db="EMBL/GenBank/DDBJ databases">
        <title>First Complete Genome Sequence of a Subdivision 6 Acidobacterium.</title>
        <authorList>
            <person name="Huang S."/>
            <person name="Vieira S."/>
            <person name="Bunk B."/>
            <person name="Riedel T."/>
            <person name="Sproeer C."/>
            <person name="Overmann J."/>
        </authorList>
    </citation>
    <scope>NUCLEOTIDE SEQUENCE [LARGE SCALE GENOMIC DNA]</scope>
    <source>
        <strain evidence="2">DSM 100886 HEG_-6_39</strain>
    </source>
</reference>
<organism evidence="1 2">
    <name type="scientific">Luteitalea pratensis</name>
    <dbReference type="NCBI Taxonomy" id="1855912"/>
    <lineage>
        <taxon>Bacteria</taxon>
        <taxon>Pseudomonadati</taxon>
        <taxon>Acidobacteriota</taxon>
        <taxon>Vicinamibacteria</taxon>
        <taxon>Vicinamibacterales</taxon>
        <taxon>Vicinamibacteraceae</taxon>
        <taxon>Luteitalea</taxon>
    </lineage>
</organism>
<dbReference type="RefSeq" id="WP_157899741.1">
    <property type="nucleotide sequence ID" value="NZ_CP015136.1"/>
</dbReference>
<keyword evidence="2" id="KW-1185">Reference proteome</keyword>
<proteinExistence type="predicted"/>
<dbReference type="KEGG" id="abac:LuPra_05445"/>
<sequence>MRDIATVAALAVLVSGEPLTAAASDDPKAVAYEALSSLLLGNAAAFANVTLPVDGVQAILRPSPPSGDERARIDEQLARVKLSTRLPPLFEGEPVDDGKAPPVGTRIVYRTQLGGSLVPVVEVRSTAGWRVDPRYWVAERLQQDANLQDATPPMIVKRFMFHIMNRDTDELKA</sequence>
<dbReference type="EMBL" id="CP015136">
    <property type="protein sequence ID" value="AMY12172.1"/>
    <property type="molecule type" value="Genomic_DNA"/>
</dbReference>
<evidence type="ECO:0000313" key="2">
    <source>
        <dbReference type="Proteomes" id="UP000076079"/>
    </source>
</evidence>
<gene>
    <name evidence="1" type="ORF">LuPra_05445</name>
</gene>
<dbReference type="AlphaFoldDB" id="A0A143PUB5"/>
<evidence type="ECO:0000313" key="1">
    <source>
        <dbReference type="EMBL" id="AMY12172.1"/>
    </source>
</evidence>
<dbReference type="Proteomes" id="UP000076079">
    <property type="component" value="Chromosome"/>
</dbReference>
<name>A0A143PUB5_LUTPR</name>
<reference evidence="1 2" key="1">
    <citation type="journal article" date="2016" name="Genome Announc.">
        <title>First Complete Genome Sequence of a Subdivision 6 Acidobacterium Strain.</title>
        <authorList>
            <person name="Huang S."/>
            <person name="Vieira S."/>
            <person name="Bunk B."/>
            <person name="Riedel T."/>
            <person name="Sproer C."/>
            <person name="Overmann J."/>
        </authorList>
    </citation>
    <scope>NUCLEOTIDE SEQUENCE [LARGE SCALE GENOMIC DNA]</scope>
    <source>
        <strain evidence="2">DSM 100886 HEG_-6_39</strain>
    </source>
</reference>